<keyword evidence="3" id="KW-1185">Reference proteome</keyword>
<feature type="signal peptide" evidence="1">
    <location>
        <begin position="1"/>
        <end position="20"/>
    </location>
</feature>
<gene>
    <name evidence="2" type="ORF">EGT74_10435</name>
</gene>
<comment type="caution">
    <text evidence="2">The sequence shown here is derived from an EMBL/GenBank/DDBJ whole genome shotgun (WGS) entry which is preliminary data.</text>
</comment>
<dbReference type="OrthoDB" id="675230at2"/>
<keyword evidence="1" id="KW-0732">Signal</keyword>
<evidence type="ECO:0000313" key="2">
    <source>
        <dbReference type="EMBL" id="RPE13901.1"/>
    </source>
</evidence>
<dbReference type="EMBL" id="RPDH01000001">
    <property type="protein sequence ID" value="RPE13901.1"/>
    <property type="molecule type" value="Genomic_DNA"/>
</dbReference>
<dbReference type="PROSITE" id="PS51257">
    <property type="entry name" value="PROKAR_LIPOPROTEIN"/>
    <property type="match status" value="1"/>
</dbReference>
<sequence length="171" mass="18295">MKSKSLIPGLALLAVALFSACDKKDIFDDNHVKGHFSLKVNDSLVTVTKQLTASLYDSTGNYVLVISGLTASNQGLTVNVVFPGKQLKAGEYKLSATDMNYIAWMKKLGTSDNYSADDVNLNAAATITIESITESKAKGTFSGILVHDVVAEDKKTVTGGTFEVSPIIRMN</sequence>
<accession>A0A3N4Q8L7</accession>
<name>A0A3N4Q8L7_9BACT</name>
<protein>
    <submittedName>
        <fullName evidence="2">Uncharacterized protein</fullName>
    </submittedName>
</protein>
<proteinExistence type="predicted"/>
<organism evidence="2 3">
    <name type="scientific">Chitinophaga lutea</name>
    <dbReference type="NCBI Taxonomy" id="2488634"/>
    <lineage>
        <taxon>Bacteria</taxon>
        <taxon>Pseudomonadati</taxon>
        <taxon>Bacteroidota</taxon>
        <taxon>Chitinophagia</taxon>
        <taxon>Chitinophagales</taxon>
        <taxon>Chitinophagaceae</taxon>
        <taxon>Chitinophaga</taxon>
    </lineage>
</organism>
<reference evidence="2 3" key="1">
    <citation type="submission" date="2018-11" db="EMBL/GenBank/DDBJ databases">
        <title>Chitinophaga lutea sp.nov., isolate from arsenic contaminated soil.</title>
        <authorList>
            <person name="Zong Y."/>
        </authorList>
    </citation>
    <scope>NUCLEOTIDE SEQUENCE [LARGE SCALE GENOMIC DNA]</scope>
    <source>
        <strain evidence="2 3">ZY74</strain>
    </source>
</reference>
<feature type="chain" id="PRO_5018101358" evidence="1">
    <location>
        <begin position="21"/>
        <end position="171"/>
    </location>
</feature>
<dbReference type="Proteomes" id="UP000278351">
    <property type="component" value="Unassembled WGS sequence"/>
</dbReference>
<dbReference type="RefSeq" id="WP_123846415.1">
    <property type="nucleotide sequence ID" value="NZ_RPDH01000001.1"/>
</dbReference>
<evidence type="ECO:0000256" key="1">
    <source>
        <dbReference type="SAM" id="SignalP"/>
    </source>
</evidence>
<evidence type="ECO:0000313" key="3">
    <source>
        <dbReference type="Proteomes" id="UP000278351"/>
    </source>
</evidence>
<dbReference type="AlphaFoldDB" id="A0A3N4Q8L7"/>